<evidence type="ECO:0000313" key="1">
    <source>
        <dbReference type="EMBL" id="RFZ83542.1"/>
    </source>
</evidence>
<accession>A0A3E2NRC3</accession>
<dbReference type="Pfam" id="PF13578">
    <property type="entry name" value="Methyltransf_24"/>
    <property type="match status" value="1"/>
</dbReference>
<dbReference type="GO" id="GO:0032259">
    <property type="term" value="P:methylation"/>
    <property type="evidence" value="ECO:0007669"/>
    <property type="project" value="UniProtKB-KW"/>
</dbReference>
<protein>
    <submittedName>
        <fullName evidence="1">SAM-dependent methyltransferase</fullName>
    </submittedName>
</protein>
<dbReference type="Gene3D" id="3.40.50.150">
    <property type="entry name" value="Vaccinia Virus protein VP39"/>
    <property type="match status" value="1"/>
</dbReference>
<dbReference type="Proteomes" id="UP000260823">
    <property type="component" value="Unassembled WGS sequence"/>
</dbReference>
<keyword evidence="1" id="KW-0808">Transferase</keyword>
<dbReference type="RefSeq" id="WP_117384012.1">
    <property type="nucleotide sequence ID" value="NZ_QWDE01000002.1"/>
</dbReference>
<dbReference type="OrthoDB" id="5464618at2"/>
<dbReference type="EMBL" id="QWDE01000002">
    <property type="protein sequence ID" value="RFZ83542.1"/>
    <property type="molecule type" value="Genomic_DNA"/>
</dbReference>
<keyword evidence="2" id="KW-1185">Reference proteome</keyword>
<sequence>MSKLTFTKDFLLHRLTSKNRHGLHSPFVYKLVDEVIYDLKPKAAYDKIEQERDQLLVDDRYINVTDLGAGSRVNKSNRKKISDITINALKPPKLAQLLYRIAAFVKPRNIVELGTCLGITSLYLHEAAPEAKVFTLEGCPQTAGVAKEVFERAGVNDIELVTGNFDDTLDSVLSKQEQLDLVYIDGNHTKAATLNYFNQCLPRVHENTLLIFDDIYWSDGMKEAWAEIKAHPRVMITVDLFWIGLVFFKKDRAQKEHFKIRF</sequence>
<dbReference type="AlphaFoldDB" id="A0A3E2NRC3"/>
<dbReference type="InterPro" id="IPR029063">
    <property type="entry name" value="SAM-dependent_MTases_sf"/>
</dbReference>
<dbReference type="PANTHER" id="PTHR43167">
    <property type="entry name" value="PUTATIVE (AFU_ORTHOLOGUE AFUA_6G01830)-RELATED"/>
    <property type="match status" value="1"/>
</dbReference>
<proteinExistence type="predicted"/>
<keyword evidence="1" id="KW-0489">Methyltransferase</keyword>
<evidence type="ECO:0000313" key="2">
    <source>
        <dbReference type="Proteomes" id="UP000260823"/>
    </source>
</evidence>
<gene>
    <name evidence="1" type="ORF">DYU05_13940</name>
</gene>
<reference evidence="1 2" key="1">
    <citation type="submission" date="2018-08" db="EMBL/GenBank/DDBJ databases">
        <title>Mucilaginibacter terrae sp. nov., isolated from manganese diggings.</title>
        <authorList>
            <person name="Huang Y."/>
            <person name="Zhou Z."/>
        </authorList>
    </citation>
    <scope>NUCLEOTIDE SEQUENCE [LARGE SCALE GENOMIC DNA]</scope>
    <source>
        <strain evidence="1 2">ZH6</strain>
    </source>
</reference>
<name>A0A3E2NRC3_9SPHI</name>
<dbReference type="SUPFAM" id="SSF53335">
    <property type="entry name" value="S-adenosyl-L-methionine-dependent methyltransferases"/>
    <property type="match status" value="1"/>
</dbReference>
<dbReference type="PANTHER" id="PTHR43167:SF1">
    <property type="entry name" value="PUTATIVE (AFU_ORTHOLOGUE AFUA_6G01830)-RELATED"/>
    <property type="match status" value="1"/>
</dbReference>
<dbReference type="GO" id="GO:0008168">
    <property type="term" value="F:methyltransferase activity"/>
    <property type="evidence" value="ECO:0007669"/>
    <property type="project" value="UniProtKB-KW"/>
</dbReference>
<organism evidence="1 2">
    <name type="scientific">Mucilaginibacter terrenus</name>
    <dbReference type="NCBI Taxonomy" id="2482727"/>
    <lineage>
        <taxon>Bacteria</taxon>
        <taxon>Pseudomonadati</taxon>
        <taxon>Bacteroidota</taxon>
        <taxon>Sphingobacteriia</taxon>
        <taxon>Sphingobacteriales</taxon>
        <taxon>Sphingobacteriaceae</taxon>
        <taxon>Mucilaginibacter</taxon>
    </lineage>
</organism>
<comment type="caution">
    <text evidence="1">The sequence shown here is derived from an EMBL/GenBank/DDBJ whole genome shotgun (WGS) entry which is preliminary data.</text>
</comment>